<feature type="transmembrane region" description="Helical" evidence="7">
    <location>
        <begin position="201"/>
        <end position="221"/>
    </location>
</feature>
<feature type="transmembrane region" description="Helical" evidence="7">
    <location>
        <begin position="42"/>
        <end position="62"/>
    </location>
</feature>
<sequence>MTAEYIGSILKLVLIDLVLSGDNAVVIGLAAHLLPPRHRRKAMLWGCGVAILMRVSLTLVVAQLLLVPGLRLVGGLMLAWIAAKLLQEGADAGEEPDESPTTLWKAIVRIAMADFIMSLDNVLAIAGASDSDPARVMIGLVLSISMLLLLSAVIMEVMARYRWIAFLGAAVLAWTAADMMAKDFSLMAGGDGHDGTSAFPAWAAWLLRFAVVALCLSVNMWRPRKPATVPDRASPLPVPRASATQQADAARVVAE</sequence>
<evidence type="ECO:0000256" key="5">
    <source>
        <dbReference type="ARBA" id="ARBA00023136"/>
    </source>
</evidence>
<comment type="subcellular location">
    <subcellularLocation>
        <location evidence="1">Membrane</location>
        <topology evidence="1">Multi-pass membrane protein</topology>
    </subcellularLocation>
</comment>
<organism evidence="8 9">
    <name type="scientific">Aquisphaera giovannonii</name>
    <dbReference type="NCBI Taxonomy" id="406548"/>
    <lineage>
        <taxon>Bacteria</taxon>
        <taxon>Pseudomonadati</taxon>
        <taxon>Planctomycetota</taxon>
        <taxon>Planctomycetia</taxon>
        <taxon>Isosphaerales</taxon>
        <taxon>Isosphaeraceae</taxon>
        <taxon>Aquisphaera</taxon>
    </lineage>
</organism>
<evidence type="ECO:0000256" key="3">
    <source>
        <dbReference type="ARBA" id="ARBA00022692"/>
    </source>
</evidence>
<dbReference type="AlphaFoldDB" id="A0A5B9W7H4"/>
<evidence type="ECO:0000256" key="4">
    <source>
        <dbReference type="ARBA" id="ARBA00022989"/>
    </source>
</evidence>
<evidence type="ECO:0000256" key="6">
    <source>
        <dbReference type="SAM" id="MobiDB-lite"/>
    </source>
</evidence>
<evidence type="ECO:0000313" key="9">
    <source>
        <dbReference type="Proteomes" id="UP000324233"/>
    </source>
</evidence>
<dbReference type="EMBL" id="CP042997">
    <property type="protein sequence ID" value="QEH36035.1"/>
    <property type="molecule type" value="Genomic_DNA"/>
</dbReference>
<protein>
    <submittedName>
        <fullName evidence="8">Integral membrane protein TerC family protein</fullName>
    </submittedName>
</protein>
<dbReference type="NCBIfam" id="TIGR03717">
    <property type="entry name" value="R_switched_YjbE"/>
    <property type="match status" value="1"/>
</dbReference>
<accession>A0A5B9W7H4</accession>
<dbReference type="PANTHER" id="PTHR30238">
    <property type="entry name" value="MEMBRANE BOUND PREDICTED REDOX MODULATOR"/>
    <property type="match status" value="1"/>
</dbReference>
<evidence type="ECO:0000256" key="1">
    <source>
        <dbReference type="ARBA" id="ARBA00004141"/>
    </source>
</evidence>
<evidence type="ECO:0000256" key="2">
    <source>
        <dbReference type="ARBA" id="ARBA00007511"/>
    </source>
</evidence>
<feature type="region of interest" description="Disordered" evidence="6">
    <location>
        <begin position="227"/>
        <end position="247"/>
    </location>
</feature>
<feature type="transmembrane region" description="Helical" evidence="7">
    <location>
        <begin position="134"/>
        <end position="154"/>
    </location>
</feature>
<keyword evidence="5 7" id="KW-0472">Membrane</keyword>
<dbReference type="GO" id="GO:0016020">
    <property type="term" value="C:membrane"/>
    <property type="evidence" value="ECO:0007669"/>
    <property type="project" value="UniProtKB-SubCell"/>
</dbReference>
<dbReference type="RefSeq" id="WP_148595760.1">
    <property type="nucleotide sequence ID" value="NZ_CP042997.1"/>
</dbReference>
<evidence type="ECO:0000313" key="8">
    <source>
        <dbReference type="EMBL" id="QEH36035.1"/>
    </source>
</evidence>
<reference evidence="8 9" key="1">
    <citation type="submission" date="2019-08" db="EMBL/GenBank/DDBJ databases">
        <title>Deep-cultivation of Planctomycetes and their phenomic and genomic characterization uncovers novel biology.</title>
        <authorList>
            <person name="Wiegand S."/>
            <person name="Jogler M."/>
            <person name="Boedeker C."/>
            <person name="Pinto D."/>
            <person name="Vollmers J."/>
            <person name="Rivas-Marin E."/>
            <person name="Kohn T."/>
            <person name="Peeters S.H."/>
            <person name="Heuer A."/>
            <person name="Rast P."/>
            <person name="Oberbeckmann S."/>
            <person name="Bunk B."/>
            <person name="Jeske O."/>
            <person name="Meyerdierks A."/>
            <person name="Storesund J.E."/>
            <person name="Kallscheuer N."/>
            <person name="Luecker S."/>
            <person name="Lage O.M."/>
            <person name="Pohl T."/>
            <person name="Merkel B.J."/>
            <person name="Hornburger P."/>
            <person name="Mueller R.-W."/>
            <person name="Bruemmer F."/>
            <person name="Labrenz M."/>
            <person name="Spormann A.M."/>
            <person name="Op den Camp H."/>
            <person name="Overmann J."/>
            <person name="Amann R."/>
            <person name="Jetten M.S.M."/>
            <person name="Mascher T."/>
            <person name="Medema M.H."/>
            <person name="Devos D.P."/>
            <person name="Kaster A.-K."/>
            <person name="Ovreas L."/>
            <person name="Rohde M."/>
            <person name="Galperin M.Y."/>
            <person name="Jogler C."/>
        </authorList>
    </citation>
    <scope>NUCLEOTIDE SEQUENCE [LARGE SCALE GENOMIC DNA]</scope>
    <source>
        <strain evidence="8 9">OJF2</strain>
    </source>
</reference>
<keyword evidence="9" id="KW-1185">Reference proteome</keyword>
<dbReference type="InterPro" id="IPR005496">
    <property type="entry name" value="Integral_membrane_TerC"/>
</dbReference>
<proteinExistence type="inferred from homology"/>
<comment type="similarity">
    <text evidence="2">Belongs to the TerC family.</text>
</comment>
<dbReference type="Pfam" id="PF03741">
    <property type="entry name" value="TerC"/>
    <property type="match status" value="1"/>
</dbReference>
<dbReference type="PANTHER" id="PTHR30238:SF4">
    <property type="entry name" value="SLL1022 PROTEIN"/>
    <property type="match status" value="1"/>
</dbReference>
<evidence type="ECO:0000256" key="7">
    <source>
        <dbReference type="SAM" id="Phobius"/>
    </source>
</evidence>
<dbReference type="InterPro" id="IPR022301">
    <property type="entry name" value="Integral_membrane_YjbE"/>
</dbReference>
<keyword evidence="3 7" id="KW-0812">Transmembrane</keyword>
<dbReference type="OrthoDB" id="5295733at2"/>
<feature type="transmembrane region" description="Helical" evidence="7">
    <location>
        <begin position="161"/>
        <end position="181"/>
    </location>
</feature>
<name>A0A5B9W7H4_9BACT</name>
<dbReference type="Proteomes" id="UP000324233">
    <property type="component" value="Chromosome"/>
</dbReference>
<dbReference type="KEGG" id="agv:OJF2_45930"/>
<keyword evidence="4 7" id="KW-1133">Transmembrane helix</keyword>
<gene>
    <name evidence="8" type="ORF">OJF2_45930</name>
</gene>